<dbReference type="GO" id="GO:0004146">
    <property type="term" value="F:dihydrofolate reductase activity"/>
    <property type="evidence" value="ECO:0007669"/>
    <property type="project" value="UniProtKB-EC"/>
</dbReference>
<evidence type="ECO:0000256" key="3">
    <source>
        <dbReference type="ARBA" id="ARBA00012856"/>
    </source>
</evidence>
<name>A0A0R2BCC9_9LACO</name>
<dbReference type="InterPro" id="IPR012259">
    <property type="entry name" value="DHFR"/>
</dbReference>
<sequence length="166" mass="19272">MISFIWAEDKAHHIGYKGKLPWHLPADLAFFKKQTIGHPIVMGRKTFASFPGLLPKRQHIVLTHSEELKKEAKATERLTIFSDLSELKAWLSQQSEEVFVIGGASLFNSLQEEVERLYVTKIASEFKGDTLMPELDYSKFRAIFQKEGVVDEKNHYPHTFYIYERK</sequence>
<keyword evidence="5 7" id="KW-0521">NADP</keyword>
<dbReference type="InterPro" id="IPR024072">
    <property type="entry name" value="DHFR-like_dom_sf"/>
</dbReference>
<dbReference type="PANTHER" id="PTHR48069:SF3">
    <property type="entry name" value="DIHYDROFOLATE REDUCTASE"/>
    <property type="match status" value="1"/>
</dbReference>
<reference evidence="9 10" key="1">
    <citation type="journal article" date="2015" name="Genome Announc.">
        <title>Expanding the biotechnology potential of lactobacilli through comparative genomics of 213 strains and associated genera.</title>
        <authorList>
            <person name="Sun Z."/>
            <person name="Harris H.M."/>
            <person name="McCann A."/>
            <person name="Guo C."/>
            <person name="Argimon S."/>
            <person name="Zhang W."/>
            <person name="Yang X."/>
            <person name="Jeffery I.B."/>
            <person name="Cooney J.C."/>
            <person name="Kagawa T.F."/>
            <person name="Liu W."/>
            <person name="Song Y."/>
            <person name="Salvetti E."/>
            <person name="Wrobel A."/>
            <person name="Rasinkangas P."/>
            <person name="Parkhill J."/>
            <person name="Rea M.C."/>
            <person name="O'Sullivan O."/>
            <person name="Ritari J."/>
            <person name="Douillard F.P."/>
            <person name="Paul Ross R."/>
            <person name="Yang R."/>
            <person name="Briner A.E."/>
            <person name="Felis G.E."/>
            <person name="de Vos W.M."/>
            <person name="Barrangou R."/>
            <person name="Klaenhammer T.R."/>
            <person name="Caufield P.W."/>
            <person name="Cui Y."/>
            <person name="Zhang H."/>
            <person name="O'Toole P.W."/>
        </authorList>
    </citation>
    <scope>NUCLEOTIDE SEQUENCE [LARGE SCALE GENOMIC DNA]</scope>
    <source>
        <strain evidence="9 10">DSM 20452</strain>
    </source>
</reference>
<evidence type="ECO:0000256" key="5">
    <source>
        <dbReference type="ARBA" id="ARBA00022857"/>
    </source>
</evidence>
<comment type="catalytic activity">
    <reaction evidence="7">
        <text>(6S)-5,6,7,8-tetrahydrofolate + NADP(+) = 7,8-dihydrofolate + NADPH + H(+)</text>
        <dbReference type="Rhea" id="RHEA:15009"/>
        <dbReference type="ChEBI" id="CHEBI:15378"/>
        <dbReference type="ChEBI" id="CHEBI:57451"/>
        <dbReference type="ChEBI" id="CHEBI:57453"/>
        <dbReference type="ChEBI" id="CHEBI:57783"/>
        <dbReference type="ChEBI" id="CHEBI:58349"/>
        <dbReference type="EC" id="1.5.1.3"/>
    </reaction>
</comment>
<feature type="domain" description="DHFR" evidence="8">
    <location>
        <begin position="1"/>
        <end position="165"/>
    </location>
</feature>
<dbReference type="UniPathway" id="UPA00077">
    <property type="reaction ID" value="UER00158"/>
</dbReference>
<dbReference type="RefSeq" id="WP_056958391.1">
    <property type="nucleotide sequence ID" value="NZ_AYYN01000030.1"/>
</dbReference>
<dbReference type="PRINTS" id="PR00070">
    <property type="entry name" value="DHFR"/>
</dbReference>
<keyword evidence="6 7" id="KW-0560">Oxidoreductase</keyword>
<dbReference type="GO" id="GO:0050661">
    <property type="term" value="F:NADP binding"/>
    <property type="evidence" value="ECO:0007669"/>
    <property type="project" value="InterPro"/>
</dbReference>
<dbReference type="Pfam" id="PF00186">
    <property type="entry name" value="DHFR_1"/>
    <property type="match status" value="1"/>
</dbReference>
<dbReference type="PROSITE" id="PS51330">
    <property type="entry name" value="DHFR_2"/>
    <property type="match status" value="1"/>
</dbReference>
<evidence type="ECO:0000313" key="10">
    <source>
        <dbReference type="Proteomes" id="UP000051612"/>
    </source>
</evidence>
<dbReference type="SUPFAM" id="SSF53597">
    <property type="entry name" value="Dihydrofolate reductase-like"/>
    <property type="match status" value="1"/>
</dbReference>
<evidence type="ECO:0000256" key="6">
    <source>
        <dbReference type="ARBA" id="ARBA00023002"/>
    </source>
</evidence>
<organism evidence="9 10">
    <name type="scientific">Ligilactobacillus murinus DSM 20452 = NBRC 14221</name>
    <dbReference type="NCBI Taxonomy" id="1423772"/>
    <lineage>
        <taxon>Bacteria</taxon>
        <taxon>Bacillati</taxon>
        <taxon>Bacillota</taxon>
        <taxon>Bacilli</taxon>
        <taxon>Lactobacillales</taxon>
        <taxon>Lactobacillaceae</taxon>
        <taxon>Ligilactobacillus</taxon>
    </lineage>
</organism>
<dbReference type="CDD" id="cd00209">
    <property type="entry name" value="DHFR"/>
    <property type="match status" value="1"/>
</dbReference>
<proteinExistence type="inferred from homology"/>
<comment type="similarity">
    <text evidence="2 7">Belongs to the dihydrofolate reductase family.</text>
</comment>
<dbReference type="GO" id="GO:0046654">
    <property type="term" value="P:tetrahydrofolate biosynthetic process"/>
    <property type="evidence" value="ECO:0007669"/>
    <property type="project" value="UniProtKB-UniPathway"/>
</dbReference>
<dbReference type="EC" id="1.5.1.3" evidence="3 7"/>
<dbReference type="GO" id="GO:0005829">
    <property type="term" value="C:cytosol"/>
    <property type="evidence" value="ECO:0007669"/>
    <property type="project" value="TreeGrafter"/>
</dbReference>
<dbReference type="PATRIC" id="fig|1423772.3.peg.1441"/>
<dbReference type="Gene3D" id="3.40.430.10">
    <property type="entry name" value="Dihydrofolate Reductase, subunit A"/>
    <property type="match status" value="1"/>
</dbReference>
<evidence type="ECO:0000313" key="9">
    <source>
        <dbReference type="EMBL" id="KRM76785.1"/>
    </source>
</evidence>
<gene>
    <name evidence="9" type="ORF">FC48_GL001350</name>
</gene>
<evidence type="ECO:0000256" key="7">
    <source>
        <dbReference type="PIRNR" id="PIRNR000194"/>
    </source>
</evidence>
<comment type="pathway">
    <text evidence="1 7">Cofactor biosynthesis; tetrahydrofolate biosynthesis; 5,6,7,8-tetrahydrofolate from 7,8-dihydrofolate: step 1/1.</text>
</comment>
<comment type="caution">
    <text evidence="9">The sequence shown here is derived from an EMBL/GenBank/DDBJ whole genome shotgun (WGS) entry which is preliminary data.</text>
</comment>
<protein>
    <recommendedName>
        <fullName evidence="3 7">Dihydrofolate reductase</fullName>
        <ecNumber evidence="3 7">1.5.1.3</ecNumber>
    </recommendedName>
</protein>
<dbReference type="PIRSF" id="PIRSF000194">
    <property type="entry name" value="DHFR"/>
    <property type="match status" value="1"/>
</dbReference>
<accession>A0A0R2BCC9</accession>
<dbReference type="GO" id="GO:0006730">
    <property type="term" value="P:one-carbon metabolic process"/>
    <property type="evidence" value="ECO:0007669"/>
    <property type="project" value="UniProtKB-KW"/>
</dbReference>
<dbReference type="InterPro" id="IPR001796">
    <property type="entry name" value="DHFR_dom"/>
</dbReference>
<dbReference type="AlphaFoldDB" id="A0A0R2BCC9"/>
<dbReference type="GO" id="GO:0046452">
    <property type="term" value="P:dihydrofolate metabolic process"/>
    <property type="evidence" value="ECO:0007669"/>
    <property type="project" value="TreeGrafter"/>
</dbReference>
<evidence type="ECO:0000256" key="2">
    <source>
        <dbReference type="ARBA" id="ARBA00009539"/>
    </source>
</evidence>
<dbReference type="Proteomes" id="UP000051612">
    <property type="component" value="Unassembled WGS sequence"/>
</dbReference>
<dbReference type="EMBL" id="AYYN01000030">
    <property type="protein sequence ID" value="KRM76785.1"/>
    <property type="molecule type" value="Genomic_DNA"/>
</dbReference>
<dbReference type="PANTHER" id="PTHR48069">
    <property type="entry name" value="DIHYDROFOLATE REDUCTASE"/>
    <property type="match status" value="1"/>
</dbReference>
<keyword evidence="4 7" id="KW-0554">One-carbon metabolism</keyword>
<evidence type="ECO:0000256" key="4">
    <source>
        <dbReference type="ARBA" id="ARBA00022563"/>
    </source>
</evidence>
<comment type="function">
    <text evidence="7">Key enzyme in folate metabolism. Catalyzes an essential reaction for de novo glycine and purine synthesis, and for DNA precursor synthesis.</text>
</comment>
<dbReference type="GO" id="GO:0046655">
    <property type="term" value="P:folic acid metabolic process"/>
    <property type="evidence" value="ECO:0007669"/>
    <property type="project" value="TreeGrafter"/>
</dbReference>
<evidence type="ECO:0000259" key="8">
    <source>
        <dbReference type="PROSITE" id="PS51330"/>
    </source>
</evidence>
<evidence type="ECO:0000256" key="1">
    <source>
        <dbReference type="ARBA" id="ARBA00004903"/>
    </source>
</evidence>